<dbReference type="PROSITE" id="PS51257">
    <property type="entry name" value="PROKAR_LIPOPROTEIN"/>
    <property type="match status" value="1"/>
</dbReference>
<keyword evidence="3" id="KW-1185">Reference proteome</keyword>
<dbReference type="GO" id="GO:0006629">
    <property type="term" value="P:lipid metabolic process"/>
    <property type="evidence" value="ECO:0007669"/>
    <property type="project" value="InterPro"/>
</dbReference>
<dbReference type="InterPro" id="IPR001087">
    <property type="entry name" value="GDSL"/>
</dbReference>
<gene>
    <name evidence="2" type="ORF">DU000_04260</name>
</gene>
<dbReference type="PANTHER" id="PTHR45648:SF22">
    <property type="entry name" value="GDSL LIPASE_ACYLHYDROLASE FAMILY PROTEIN (AFU_ORTHOLOGUE AFUA_4G14700)"/>
    <property type="match status" value="1"/>
</dbReference>
<dbReference type="InterPro" id="IPR036514">
    <property type="entry name" value="SGNH_hydro_sf"/>
</dbReference>
<reference evidence="2 3" key="1">
    <citation type="journal article" date="2018" name="Int. J. Syst. Evol. Microbiol.">
        <title>Parvibium lacunae gen. nov., sp. nov., a new member of the family Alcaligenaceae isolated from a freshwater pond.</title>
        <authorList>
            <person name="Chen W.M."/>
            <person name="Xie P.B."/>
            <person name="Hsu M.Y."/>
            <person name="Sheu S.Y."/>
        </authorList>
    </citation>
    <scope>NUCLEOTIDE SEQUENCE [LARGE SCALE GENOMIC DNA]</scope>
    <source>
        <strain evidence="2 3">KMB9</strain>
    </source>
</reference>
<evidence type="ECO:0000313" key="2">
    <source>
        <dbReference type="EMBL" id="RCS58062.1"/>
    </source>
</evidence>
<dbReference type="RefSeq" id="WP_114402149.1">
    <property type="nucleotide sequence ID" value="NZ_QPGB01000002.1"/>
</dbReference>
<dbReference type="AlphaFoldDB" id="A0A368L3R7"/>
<sequence length="410" mass="41538">MNHSKLAKTRRQLGGLALLSSLALVGCGGGGGGGSTSGNGSPAPASQFVVFGDSLSDAGTYVMVGLAKAGTVNGKTYSAAGRFTTNPGKTWVEYLAERYGTVLGPKLFTGPSVGPGGTAGTVNAGGTNYAQGGARVAVSPGIGAFATNTAGDLIDASGVPLSGYTIVGSNCVPTVGTPVSTGITATSITSQIDSYLADNPTIPADKTIIISGGANDIFVQLTGINKCTAAFAAQAQANVVTAAGQLVTQINRLLTAGAARIVIGTLPDLSKTPLGLANPTAQTFLQGMSQSVINNTLVTTFTGNTKVQFARMDTFLNNVLASPSTYGITVTNTATACDLTKMYTRITDYATGGTPSPANRTTSALACNEIDYVTSNAASTYIFADTVHPSSTIHQQFANNIYTQLRAAGW</sequence>
<dbReference type="PROSITE" id="PS01098">
    <property type="entry name" value="LIPASE_GDSL_SER"/>
    <property type="match status" value="1"/>
</dbReference>
<evidence type="ECO:0000256" key="1">
    <source>
        <dbReference type="ARBA" id="ARBA00022801"/>
    </source>
</evidence>
<dbReference type="InterPro" id="IPR008265">
    <property type="entry name" value="Lipase_GDSL_AS"/>
</dbReference>
<dbReference type="InterPro" id="IPR051058">
    <property type="entry name" value="GDSL_Est/Lipase"/>
</dbReference>
<dbReference type="SUPFAM" id="SSF52266">
    <property type="entry name" value="SGNH hydrolase"/>
    <property type="match status" value="1"/>
</dbReference>
<dbReference type="OrthoDB" id="5292073at2"/>
<dbReference type="Gene3D" id="3.40.50.1110">
    <property type="entry name" value="SGNH hydrolase"/>
    <property type="match status" value="1"/>
</dbReference>
<dbReference type="EMBL" id="QPGB01000002">
    <property type="protein sequence ID" value="RCS58062.1"/>
    <property type="molecule type" value="Genomic_DNA"/>
</dbReference>
<evidence type="ECO:0008006" key="4">
    <source>
        <dbReference type="Google" id="ProtNLM"/>
    </source>
</evidence>
<dbReference type="Pfam" id="PF00657">
    <property type="entry name" value="Lipase_GDSL"/>
    <property type="match status" value="1"/>
</dbReference>
<organism evidence="2 3">
    <name type="scientific">Parvibium lacunae</name>
    <dbReference type="NCBI Taxonomy" id="1888893"/>
    <lineage>
        <taxon>Bacteria</taxon>
        <taxon>Pseudomonadati</taxon>
        <taxon>Pseudomonadota</taxon>
        <taxon>Betaproteobacteria</taxon>
        <taxon>Burkholderiales</taxon>
        <taxon>Alcaligenaceae</taxon>
        <taxon>Parvibium</taxon>
    </lineage>
</organism>
<dbReference type="GO" id="GO:0016298">
    <property type="term" value="F:lipase activity"/>
    <property type="evidence" value="ECO:0007669"/>
    <property type="project" value="InterPro"/>
</dbReference>
<dbReference type="Proteomes" id="UP000252357">
    <property type="component" value="Unassembled WGS sequence"/>
</dbReference>
<comment type="caution">
    <text evidence="2">The sequence shown here is derived from an EMBL/GenBank/DDBJ whole genome shotgun (WGS) entry which is preliminary data.</text>
</comment>
<proteinExistence type="predicted"/>
<protein>
    <recommendedName>
        <fullName evidence="4">GDSL family lipase</fullName>
    </recommendedName>
</protein>
<evidence type="ECO:0000313" key="3">
    <source>
        <dbReference type="Proteomes" id="UP000252357"/>
    </source>
</evidence>
<dbReference type="PANTHER" id="PTHR45648">
    <property type="entry name" value="GDSL LIPASE/ACYLHYDROLASE FAMILY PROTEIN (AFU_ORTHOLOGUE AFUA_4G14700)"/>
    <property type="match status" value="1"/>
</dbReference>
<name>A0A368L3R7_9BURK</name>
<accession>A0A368L3R7</accession>
<keyword evidence="1" id="KW-0378">Hydrolase</keyword>